<dbReference type="Proteomes" id="UP000267464">
    <property type="component" value="Unassembled WGS sequence"/>
</dbReference>
<dbReference type="EMBL" id="QUSW01000006">
    <property type="protein sequence ID" value="RQP22626.1"/>
    <property type="molecule type" value="Genomic_DNA"/>
</dbReference>
<comment type="caution">
    <text evidence="2">The sequence shown here is derived from an EMBL/GenBank/DDBJ whole genome shotgun (WGS) entry which is preliminary data.</text>
</comment>
<feature type="domain" description="JmjC" evidence="1">
    <location>
        <begin position="99"/>
        <end position="260"/>
    </location>
</feature>
<dbReference type="PANTHER" id="PTHR12461:SF105">
    <property type="entry name" value="HYPOXIA-INDUCIBLE FACTOR 1-ALPHA INHIBITOR"/>
    <property type="match status" value="1"/>
</dbReference>
<dbReference type="RefSeq" id="WP_124542191.1">
    <property type="nucleotide sequence ID" value="NZ_QUSW01000006.1"/>
</dbReference>
<reference evidence="2 3" key="2">
    <citation type="submission" date="2018-12" db="EMBL/GenBank/DDBJ databases">
        <title>Rhizobacter gummiphilus sp. nov., a rubber-degrading bacterium isolated from the soil of a botanical garden in Japan.</title>
        <authorList>
            <person name="Shunsuke S.S."/>
        </authorList>
    </citation>
    <scope>NUCLEOTIDE SEQUENCE [LARGE SCALE GENOMIC DNA]</scope>
    <source>
        <strain evidence="2 3">S-16</strain>
    </source>
</reference>
<dbReference type="SUPFAM" id="SSF51197">
    <property type="entry name" value="Clavaminate synthase-like"/>
    <property type="match status" value="1"/>
</dbReference>
<evidence type="ECO:0000259" key="1">
    <source>
        <dbReference type="PROSITE" id="PS51184"/>
    </source>
</evidence>
<protein>
    <submittedName>
        <fullName evidence="2">Cupin-like domain-containing protein</fullName>
    </submittedName>
</protein>
<dbReference type="Gene3D" id="2.60.120.650">
    <property type="entry name" value="Cupin"/>
    <property type="match status" value="1"/>
</dbReference>
<dbReference type="InterPro" id="IPR003347">
    <property type="entry name" value="JmjC_dom"/>
</dbReference>
<organism evidence="2 3">
    <name type="scientific">Piscinibacter terrae</name>
    <dbReference type="NCBI Taxonomy" id="2496871"/>
    <lineage>
        <taxon>Bacteria</taxon>
        <taxon>Pseudomonadati</taxon>
        <taxon>Pseudomonadota</taxon>
        <taxon>Betaproteobacteria</taxon>
        <taxon>Burkholderiales</taxon>
        <taxon>Sphaerotilaceae</taxon>
        <taxon>Piscinibacter</taxon>
    </lineage>
</organism>
<dbReference type="PANTHER" id="PTHR12461">
    <property type="entry name" value="HYPOXIA-INDUCIBLE FACTOR 1 ALPHA INHIBITOR-RELATED"/>
    <property type="match status" value="1"/>
</dbReference>
<dbReference type="AlphaFoldDB" id="A0A3N7HNE9"/>
<reference evidence="2 3" key="1">
    <citation type="submission" date="2018-08" db="EMBL/GenBank/DDBJ databases">
        <authorList>
            <person name="Khan S.A."/>
            <person name="Jeon C.O."/>
            <person name="Chun B.H."/>
            <person name="Jeong S.E."/>
        </authorList>
    </citation>
    <scope>NUCLEOTIDE SEQUENCE [LARGE SCALE GENOMIC DNA]</scope>
    <source>
        <strain evidence="2 3">S-16</strain>
    </source>
</reference>
<proteinExistence type="predicted"/>
<keyword evidence="3" id="KW-1185">Reference proteome</keyword>
<dbReference type="SMART" id="SM00558">
    <property type="entry name" value="JmjC"/>
    <property type="match status" value="1"/>
</dbReference>
<dbReference type="OrthoDB" id="479699at2"/>
<dbReference type="InterPro" id="IPR041667">
    <property type="entry name" value="Cupin_8"/>
</dbReference>
<evidence type="ECO:0000313" key="3">
    <source>
        <dbReference type="Proteomes" id="UP000267464"/>
    </source>
</evidence>
<gene>
    <name evidence="2" type="ORF">DZC73_20170</name>
</gene>
<evidence type="ECO:0000313" key="2">
    <source>
        <dbReference type="EMBL" id="RQP22626.1"/>
    </source>
</evidence>
<accession>A0A3N7HNE9</accession>
<sequence>MTEWDFPHEFVDRLEDWSAAGLRDELLRRDTPVVLGGAARHWHALSTWTPRYLRSVVGDAVVTADVSPTRCFPAEVTGSHRRAMPLRELLDQTFFTDSGGNGLALLQASIPDHFPVLMTDLDPLPDLGAQRSGVSLSLGPRGMQTRLRYDSAHVLLAQLQGCRKFLLFGPADSGRLYRHALWRGGVRFSRVDATRPDFTRFPRFEDATALRCTLEPGDLLWLPAFWWQLQLCVQASIAVSLHWRARWTGYLHYRQFRWELATRAWDVLSAWRPAPEVSADHGR</sequence>
<name>A0A3N7HNE9_9BURK</name>
<dbReference type="Pfam" id="PF13621">
    <property type="entry name" value="Cupin_8"/>
    <property type="match status" value="1"/>
</dbReference>
<dbReference type="PROSITE" id="PS51184">
    <property type="entry name" value="JMJC"/>
    <property type="match status" value="1"/>
</dbReference>